<evidence type="ECO:0000256" key="2">
    <source>
        <dbReference type="SAM" id="SignalP"/>
    </source>
</evidence>
<evidence type="ECO:0000256" key="1">
    <source>
        <dbReference type="SAM" id="MobiDB-lite"/>
    </source>
</evidence>
<reference evidence="3 4" key="1">
    <citation type="submission" date="2022-07" db="EMBL/GenBank/DDBJ databases">
        <title>Novel species in genus Arthrobacter.</title>
        <authorList>
            <person name="Liu Y."/>
        </authorList>
    </citation>
    <scope>NUCLEOTIDE SEQUENCE [LARGE SCALE GENOMIC DNA]</scope>
    <source>
        <strain evidence="4">zg-Y859</strain>
    </source>
</reference>
<dbReference type="EMBL" id="JANFLP010000001">
    <property type="protein sequence ID" value="MCQ1948639.1"/>
    <property type="molecule type" value="Genomic_DNA"/>
</dbReference>
<comment type="caution">
    <text evidence="3">The sequence shown here is derived from an EMBL/GenBank/DDBJ whole genome shotgun (WGS) entry which is preliminary data.</text>
</comment>
<organism evidence="3 4">
    <name type="scientific">Arthrobacter jinronghuae</name>
    <dbReference type="NCBI Taxonomy" id="2964609"/>
    <lineage>
        <taxon>Bacteria</taxon>
        <taxon>Bacillati</taxon>
        <taxon>Actinomycetota</taxon>
        <taxon>Actinomycetes</taxon>
        <taxon>Micrococcales</taxon>
        <taxon>Micrococcaceae</taxon>
        <taxon>Arthrobacter</taxon>
    </lineage>
</organism>
<evidence type="ECO:0000313" key="4">
    <source>
        <dbReference type="Proteomes" id="UP001206924"/>
    </source>
</evidence>
<dbReference type="Proteomes" id="UP001206924">
    <property type="component" value="Unassembled WGS sequence"/>
</dbReference>
<feature type="chain" id="PRO_5045995741" description="Lipoprotein" evidence="2">
    <location>
        <begin position="32"/>
        <end position="288"/>
    </location>
</feature>
<name>A0ABT1NQC0_9MICC</name>
<protein>
    <recommendedName>
        <fullName evidence="5">Lipoprotein</fullName>
    </recommendedName>
</protein>
<evidence type="ECO:0000313" key="3">
    <source>
        <dbReference type="EMBL" id="MCQ1948639.1"/>
    </source>
</evidence>
<feature type="signal peptide" evidence="2">
    <location>
        <begin position="1"/>
        <end position="31"/>
    </location>
</feature>
<proteinExistence type="predicted"/>
<gene>
    <name evidence="3" type="ORF">NNX28_01685</name>
</gene>
<feature type="region of interest" description="Disordered" evidence="1">
    <location>
        <begin position="32"/>
        <end position="83"/>
    </location>
</feature>
<keyword evidence="2" id="KW-0732">Signal</keyword>
<keyword evidence="4" id="KW-1185">Reference proteome</keyword>
<feature type="compositionally biased region" description="Low complexity" evidence="1">
    <location>
        <begin position="59"/>
        <end position="78"/>
    </location>
</feature>
<dbReference type="RefSeq" id="WP_255864568.1">
    <property type="nucleotide sequence ID" value="NZ_CP104263.1"/>
</dbReference>
<evidence type="ECO:0008006" key="5">
    <source>
        <dbReference type="Google" id="ProtNLM"/>
    </source>
</evidence>
<accession>A0ABT1NQC0</accession>
<sequence>MGISAGPRPAFTAAGLALLVAVLAGCGTDPADTGISRSTASSSPSPSPAVKSTEKASAKAKPSPATATKSPAPASSASQRGLGVKGNLETAHGTYLQVSPAEDDPAWTLDPALVEPKLLSLYSQAQIEEAHRNNLAFMVEEGLDSPLNGGAWTPDQWWAAKGQRIAPELQGMARQSLSDGSPFGGVVMQSTFHQERYGDSYRYIYERDRSRFTKLDIEVLEVWLADDNKSIVTEISANAEMEVAPGAGEPGTNTQVIEASMTLCSRPGETAGEWLITDWRNLFQVTAG</sequence>